<dbReference type="EMBL" id="FOND01000012">
    <property type="protein sequence ID" value="SFF34950.1"/>
    <property type="molecule type" value="Genomic_DNA"/>
</dbReference>
<keyword evidence="2" id="KW-1185">Reference proteome</keyword>
<name>A0A1I2I013_9ACTN</name>
<evidence type="ECO:0000313" key="1">
    <source>
        <dbReference type="EMBL" id="SFF34950.1"/>
    </source>
</evidence>
<dbReference type="AlphaFoldDB" id="A0A1I2I013"/>
<reference evidence="2" key="1">
    <citation type="submission" date="2016-10" db="EMBL/GenBank/DDBJ databases">
        <authorList>
            <person name="Varghese N."/>
            <person name="Submissions S."/>
        </authorList>
    </citation>
    <scope>NUCLEOTIDE SEQUENCE [LARGE SCALE GENOMIC DNA]</scope>
    <source>
        <strain evidence="2">DSM 46838</strain>
    </source>
</reference>
<proteinExistence type="predicted"/>
<sequence length="273" mass="29159">MTGVTSIFLAPGAQLRLVFDEIGVEAGPGAHRLALRYQATPVGLPPGSVALISGAVRLQHTLSWIGALQADQPLLISAAGVYPRSVLLGTTISDPQLAGIEADRNGSDLELLIDLKVTLVGAASMDYPASDAQDWVRIRGPIWAAHAERLGALVTVPLMVPLPLGDPDSLRAQAGRRLQSAVRALADGRAEDAVRDARLALDLYDRLDPPAAHDDQRAPRQRDLAQRFAVLRNAVHSLASGAHHDDAVTADFRYDRRDASVIVTCVAALLQRH</sequence>
<gene>
    <name evidence="1" type="ORF">SAMN05216574_11210</name>
</gene>
<evidence type="ECO:0000313" key="2">
    <source>
        <dbReference type="Proteomes" id="UP000198589"/>
    </source>
</evidence>
<organism evidence="1 2">
    <name type="scientific">Blastococcus tunisiensis</name>
    <dbReference type="NCBI Taxonomy" id="1798228"/>
    <lineage>
        <taxon>Bacteria</taxon>
        <taxon>Bacillati</taxon>
        <taxon>Actinomycetota</taxon>
        <taxon>Actinomycetes</taxon>
        <taxon>Geodermatophilales</taxon>
        <taxon>Geodermatophilaceae</taxon>
        <taxon>Blastococcus</taxon>
    </lineage>
</organism>
<accession>A0A1I2I013</accession>
<protein>
    <submittedName>
        <fullName evidence="1">Uncharacterized protein</fullName>
    </submittedName>
</protein>
<dbReference type="Proteomes" id="UP000198589">
    <property type="component" value="Unassembled WGS sequence"/>
</dbReference>